<dbReference type="Gene3D" id="1.25.40.20">
    <property type="entry name" value="Ankyrin repeat-containing domain"/>
    <property type="match status" value="1"/>
</dbReference>
<feature type="compositionally biased region" description="Low complexity" evidence="4">
    <location>
        <begin position="336"/>
        <end position="345"/>
    </location>
</feature>
<dbReference type="AlphaFoldDB" id="A0A9P0TKX3"/>
<evidence type="ECO:0000313" key="6">
    <source>
        <dbReference type="Proteomes" id="UP001152562"/>
    </source>
</evidence>
<dbReference type="SUPFAM" id="SSF48403">
    <property type="entry name" value="Ankyrin repeat"/>
    <property type="match status" value="1"/>
</dbReference>
<name>A0A9P0TKX3_PIEBR</name>
<comment type="caution">
    <text evidence="5">The sequence shown here is derived from an EMBL/GenBank/DDBJ whole genome shotgun (WGS) entry which is preliminary data.</text>
</comment>
<feature type="compositionally biased region" description="Gly residues" evidence="4">
    <location>
        <begin position="306"/>
        <end position="335"/>
    </location>
</feature>
<feature type="region of interest" description="Disordered" evidence="4">
    <location>
        <begin position="192"/>
        <end position="354"/>
    </location>
</feature>
<reference evidence="5" key="1">
    <citation type="submission" date="2022-05" db="EMBL/GenBank/DDBJ databases">
        <authorList>
            <person name="Okamura Y."/>
        </authorList>
    </citation>
    <scope>NUCLEOTIDE SEQUENCE</scope>
</reference>
<keyword evidence="6" id="KW-1185">Reference proteome</keyword>
<dbReference type="InterPro" id="IPR036770">
    <property type="entry name" value="Ankyrin_rpt-contain_sf"/>
</dbReference>
<evidence type="ECO:0000256" key="3">
    <source>
        <dbReference type="PROSITE-ProRule" id="PRU00023"/>
    </source>
</evidence>
<proteinExistence type="predicted"/>
<feature type="repeat" description="ANK" evidence="3">
    <location>
        <begin position="62"/>
        <end position="94"/>
    </location>
</feature>
<accession>A0A9P0TKX3</accession>
<feature type="compositionally biased region" description="Basic residues" evidence="4">
    <location>
        <begin position="241"/>
        <end position="254"/>
    </location>
</feature>
<feature type="repeat" description="ANK" evidence="3">
    <location>
        <begin position="95"/>
        <end position="127"/>
    </location>
</feature>
<sequence>MSSDLCSEDVIQLTGGPGAGRTGVVAGGVELGRQLLLAARAGDTALVLELMAAGAPFTTDWLGTSALHLAAANDHADTCAVLLRAGVSRDARTKVERTPLHLAAHAGHERVVSLLLAHGAPPDCRDMLRMTPLHWAAARGHEGAALALLRAGADSSLRCKFRQRPKDLALRRGHQSLVALLARAELDAATDQLVQEKKSSPEVSKDIPGPELKSPAKTQDDKPSGTETKNKESGGGAVASARHHAAAHGHRKYATHGTAERTHRRLVRRGQAAAERERGREASQDRSKQKQPHAPRGGDAAAAGVARGGGRGVRGGLRGEEGVGGGEGGVGGTHGPTGRRPAPTGRLGGHESDRGLVVRYLKRMPYC</sequence>
<feature type="compositionally biased region" description="Basic and acidic residues" evidence="4">
    <location>
        <begin position="218"/>
        <end position="232"/>
    </location>
</feature>
<dbReference type="Pfam" id="PF00023">
    <property type="entry name" value="Ank"/>
    <property type="match status" value="1"/>
</dbReference>
<dbReference type="InterPro" id="IPR002110">
    <property type="entry name" value="Ankyrin_rpt"/>
</dbReference>
<evidence type="ECO:0000256" key="1">
    <source>
        <dbReference type="ARBA" id="ARBA00022737"/>
    </source>
</evidence>
<keyword evidence="2 3" id="KW-0040">ANK repeat</keyword>
<evidence type="ECO:0000256" key="2">
    <source>
        <dbReference type="ARBA" id="ARBA00023043"/>
    </source>
</evidence>
<dbReference type="Pfam" id="PF12796">
    <property type="entry name" value="Ank_2"/>
    <property type="match status" value="1"/>
</dbReference>
<feature type="compositionally biased region" description="Basic and acidic residues" evidence="4">
    <location>
        <begin position="194"/>
        <end position="205"/>
    </location>
</feature>
<dbReference type="SMART" id="SM00248">
    <property type="entry name" value="ANK"/>
    <property type="match status" value="3"/>
</dbReference>
<evidence type="ECO:0000256" key="4">
    <source>
        <dbReference type="SAM" id="MobiDB-lite"/>
    </source>
</evidence>
<evidence type="ECO:0000313" key="5">
    <source>
        <dbReference type="EMBL" id="CAH4033589.1"/>
    </source>
</evidence>
<dbReference type="Proteomes" id="UP001152562">
    <property type="component" value="Unassembled WGS sequence"/>
</dbReference>
<feature type="compositionally biased region" description="Basic and acidic residues" evidence="4">
    <location>
        <begin position="274"/>
        <end position="288"/>
    </location>
</feature>
<feature type="compositionally biased region" description="Low complexity" evidence="4">
    <location>
        <begin position="294"/>
        <end position="305"/>
    </location>
</feature>
<dbReference type="EMBL" id="CALOZG010000032">
    <property type="protein sequence ID" value="CAH4033589.1"/>
    <property type="molecule type" value="Genomic_DNA"/>
</dbReference>
<gene>
    <name evidence="5" type="ORF">PIBRA_LOCUS9862</name>
</gene>
<dbReference type="PANTHER" id="PTHR24171:SF10">
    <property type="entry name" value="ANKYRIN REPEAT DOMAIN-CONTAINING PROTEIN 29-LIKE"/>
    <property type="match status" value="1"/>
</dbReference>
<dbReference type="PROSITE" id="PS50297">
    <property type="entry name" value="ANK_REP_REGION"/>
    <property type="match status" value="3"/>
</dbReference>
<organism evidence="5 6">
    <name type="scientific">Pieris brassicae</name>
    <name type="common">White butterfly</name>
    <name type="synonym">Large white butterfly</name>
    <dbReference type="NCBI Taxonomy" id="7116"/>
    <lineage>
        <taxon>Eukaryota</taxon>
        <taxon>Metazoa</taxon>
        <taxon>Ecdysozoa</taxon>
        <taxon>Arthropoda</taxon>
        <taxon>Hexapoda</taxon>
        <taxon>Insecta</taxon>
        <taxon>Pterygota</taxon>
        <taxon>Neoptera</taxon>
        <taxon>Endopterygota</taxon>
        <taxon>Lepidoptera</taxon>
        <taxon>Glossata</taxon>
        <taxon>Ditrysia</taxon>
        <taxon>Papilionoidea</taxon>
        <taxon>Pieridae</taxon>
        <taxon>Pierinae</taxon>
        <taxon>Pieris</taxon>
    </lineage>
</organism>
<protein>
    <submittedName>
        <fullName evidence="5">Uncharacterized protein</fullName>
    </submittedName>
</protein>
<dbReference type="PANTHER" id="PTHR24171">
    <property type="entry name" value="ANKYRIN REPEAT DOMAIN-CONTAINING PROTEIN 39-RELATED"/>
    <property type="match status" value="1"/>
</dbReference>
<dbReference type="PROSITE" id="PS50088">
    <property type="entry name" value="ANK_REPEAT"/>
    <property type="match status" value="3"/>
</dbReference>
<keyword evidence="1" id="KW-0677">Repeat</keyword>
<feature type="repeat" description="ANK" evidence="3">
    <location>
        <begin position="128"/>
        <end position="160"/>
    </location>
</feature>